<comment type="similarity">
    <text evidence="6">Belongs to the glycosyltransferase 4 family. MraY subfamily.</text>
</comment>
<feature type="transmembrane region" description="Helical" evidence="6">
    <location>
        <begin position="285"/>
        <end position="305"/>
    </location>
</feature>
<comment type="function">
    <text evidence="6">Catalyzes the initial step of the lipid cycle reactions in the biosynthesis of the cell wall peptidoglycan: transfers peptidoglycan precursor phospho-MurNAc-pentapeptide from UDP-MurNAc-pentapeptide onto the lipid carrier undecaprenyl phosphate, yielding undecaprenyl-pyrophosphoryl-MurNAc-pentapeptide, known as lipid I.</text>
</comment>
<evidence type="ECO:0000256" key="2">
    <source>
        <dbReference type="ARBA" id="ARBA00022679"/>
    </source>
</evidence>
<proteinExistence type="inferred from homology"/>
<keyword evidence="6" id="KW-1003">Cell membrane</keyword>
<dbReference type="GO" id="GO:0008963">
    <property type="term" value="F:phospho-N-acetylmuramoyl-pentapeptide-transferase activity"/>
    <property type="evidence" value="ECO:0007669"/>
    <property type="project" value="UniProtKB-UniRule"/>
</dbReference>
<dbReference type="PANTHER" id="PTHR22926">
    <property type="entry name" value="PHOSPHO-N-ACETYLMURAMOYL-PENTAPEPTIDE-TRANSFERASE"/>
    <property type="match status" value="1"/>
</dbReference>
<feature type="transmembrane region" description="Helical" evidence="6">
    <location>
        <begin position="338"/>
        <end position="360"/>
    </location>
</feature>
<gene>
    <name evidence="6" type="primary">mraY</name>
    <name evidence="9" type="ORF">A3B25_01045</name>
</gene>
<evidence type="ECO:0000256" key="3">
    <source>
        <dbReference type="ARBA" id="ARBA00022692"/>
    </source>
</evidence>
<evidence type="ECO:0000256" key="6">
    <source>
        <dbReference type="HAMAP-Rule" id="MF_00038"/>
    </source>
</evidence>
<comment type="cofactor">
    <cofactor evidence="6 8">
        <name>Mg(2+)</name>
        <dbReference type="ChEBI" id="CHEBI:18420"/>
    </cofactor>
</comment>
<dbReference type="AlphaFoldDB" id="A0A1G2GRJ1"/>
<evidence type="ECO:0000256" key="7">
    <source>
        <dbReference type="NCBIfam" id="TIGR00445"/>
    </source>
</evidence>
<dbReference type="InterPro" id="IPR003524">
    <property type="entry name" value="PNAcMuramoyl-5peptid_Trfase"/>
</dbReference>
<dbReference type="STRING" id="1802126.A3B25_01045"/>
<dbReference type="GO" id="GO:0046872">
    <property type="term" value="F:metal ion binding"/>
    <property type="evidence" value="ECO:0007669"/>
    <property type="project" value="UniProtKB-KW"/>
</dbReference>
<reference evidence="9 10" key="1">
    <citation type="journal article" date="2016" name="Nat. Commun.">
        <title>Thousands of microbial genomes shed light on interconnected biogeochemical processes in an aquifer system.</title>
        <authorList>
            <person name="Anantharaman K."/>
            <person name="Brown C.T."/>
            <person name="Hug L.A."/>
            <person name="Sharon I."/>
            <person name="Castelle C.J."/>
            <person name="Probst A.J."/>
            <person name="Thomas B.C."/>
            <person name="Singh A."/>
            <person name="Wilkins M.J."/>
            <person name="Karaoz U."/>
            <person name="Brodie E.L."/>
            <person name="Williams K.H."/>
            <person name="Hubbard S.S."/>
            <person name="Banfield J.F."/>
        </authorList>
    </citation>
    <scope>NUCLEOTIDE SEQUENCE [LARGE SCALE GENOMIC DNA]</scope>
</reference>
<dbReference type="GO" id="GO:0005886">
    <property type="term" value="C:plasma membrane"/>
    <property type="evidence" value="ECO:0007669"/>
    <property type="project" value="UniProtKB-SubCell"/>
</dbReference>
<keyword evidence="6" id="KW-0132">Cell division</keyword>
<dbReference type="Proteomes" id="UP000179106">
    <property type="component" value="Unassembled WGS sequence"/>
</dbReference>
<dbReference type="InterPro" id="IPR000715">
    <property type="entry name" value="Glycosyl_transferase_4"/>
</dbReference>
<evidence type="ECO:0000256" key="8">
    <source>
        <dbReference type="PIRSR" id="PIRSR600715-1"/>
    </source>
</evidence>
<keyword evidence="2 6" id="KW-0808">Transferase</keyword>
<dbReference type="GO" id="GO:0009252">
    <property type="term" value="P:peptidoglycan biosynthetic process"/>
    <property type="evidence" value="ECO:0007669"/>
    <property type="project" value="UniProtKB-UniRule"/>
</dbReference>
<keyword evidence="3 6" id="KW-0812">Transmembrane</keyword>
<evidence type="ECO:0000256" key="1">
    <source>
        <dbReference type="ARBA" id="ARBA00004141"/>
    </source>
</evidence>
<dbReference type="UniPathway" id="UPA00219"/>
<feature type="transmembrane region" description="Helical" evidence="6">
    <location>
        <begin position="210"/>
        <end position="229"/>
    </location>
</feature>
<feature type="binding site" evidence="8">
    <location>
        <position position="263"/>
    </location>
    <ligand>
        <name>Mg(2+)</name>
        <dbReference type="ChEBI" id="CHEBI:18420"/>
    </ligand>
</feature>
<dbReference type="GO" id="GO:0051301">
    <property type="term" value="P:cell division"/>
    <property type="evidence" value="ECO:0007669"/>
    <property type="project" value="UniProtKB-KW"/>
</dbReference>
<keyword evidence="6" id="KW-0573">Peptidoglycan synthesis</keyword>
<dbReference type="Pfam" id="PF00953">
    <property type="entry name" value="Glycos_transf_4"/>
    <property type="match status" value="1"/>
</dbReference>
<comment type="caution">
    <text evidence="9">The sequence shown here is derived from an EMBL/GenBank/DDBJ whole genome shotgun (WGS) entry which is preliminary data.</text>
</comment>
<protein>
    <recommendedName>
        <fullName evidence="6 7">Phospho-N-acetylmuramoyl-pentapeptide-transferase</fullName>
        <ecNumber evidence="6 7">2.7.8.13</ecNumber>
    </recommendedName>
    <alternativeName>
        <fullName evidence="6">UDP-MurNAc-pentapeptide phosphotransferase</fullName>
    </alternativeName>
</protein>
<feature type="transmembrane region" description="Helical" evidence="6">
    <location>
        <begin position="150"/>
        <end position="166"/>
    </location>
</feature>
<keyword evidence="6" id="KW-0961">Cell wall biogenesis/degradation</keyword>
<dbReference type="PANTHER" id="PTHR22926:SF5">
    <property type="entry name" value="PHOSPHO-N-ACETYLMURAMOYL-PENTAPEPTIDE-TRANSFERASE HOMOLOG"/>
    <property type="match status" value="1"/>
</dbReference>
<feature type="transmembrane region" description="Helical" evidence="6">
    <location>
        <begin position="112"/>
        <end position="130"/>
    </location>
</feature>
<dbReference type="GO" id="GO:0051992">
    <property type="term" value="F:UDP-N-acetylmuramoyl-L-alanyl-D-glutamyl-meso-2,6-diaminopimelyl-D-alanyl-D-alanine:undecaprenyl-phosphate transferase activity"/>
    <property type="evidence" value="ECO:0007669"/>
    <property type="project" value="RHEA"/>
</dbReference>
<feature type="binding site" evidence="8">
    <location>
        <position position="203"/>
    </location>
    <ligand>
        <name>Mg(2+)</name>
        <dbReference type="ChEBI" id="CHEBI:18420"/>
    </ligand>
</feature>
<keyword evidence="4 6" id="KW-1133">Transmembrane helix</keyword>
<evidence type="ECO:0000313" key="9">
    <source>
        <dbReference type="EMBL" id="OGZ52823.1"/>
    </source>
</evidence>
<dbReference type="EC" id="2.7.8.13" evidence="6 7"/>
<keyword evidence="6" id="KW-0131">Cell cycle</keyword>
<dbReference type="CDD" id="cd06852">
    <property type="entry name" value="GT_MraY"/>
    <property type="match status" value="1"/>
</dbReference>
<keyword evidence="6" id="KW-0133">Cell shape</keyword>
<dbReference type="EMBL" id="MHNW01000038">
    <property type="protein sequence ID" value="OGZ52823.1"/>
    <property type="molecule type" value="Genomic_DNA"/>
</dbReference>
<dbReference type="GO" id="GO:0008360">
    <property type="term" value="P:regulation of cell shape"/>
    <property type="evidence" value="ECO:0007669"/>
    <property type="project" value="UniProtKB-KW"/>
</dbReference>
<accession>A0A1G2GRJ1</accession>
<feature type="transmembrane region" description="Helical" evidence="6">
    <location>
        <begin position="20"/>
        <end position="39"/>
    </location>
</feature>
<feature type="transmembrane region" description="Helical" evidence="6">
    <location>
        <begin position="72"/>
        <end position="92"/>
    </location>
</feature>
<keyword evidence="5 6" id="KW-0472">Membrane</keyword>
<comment type="pathway">
    <text evidence="6">Cell wall biogenesis; peptidoglycan biosynthesis.</text>
</comment>
<dbReference type="GO" id="GO:0071555">
    <property type="term" value="P:cell wall organization"/>
    <property type="evidence" value="ECO:0007669"/>
    <property type="project" value="UniProtKB-KW"/>
</dbReference>
<keyword evidence="6 8" id="KW-0460">Magnesium</keyword>
<comment type="catalytic activity">
    <reaction evidence="6">
        <text>UDP-N-acetyl-alpha-D-muramoyl-L-alanyl-gamma-D-glutamyl-meso-2,6-diaminopimeloyl-D-alanyl-D-alanine + di-trans,octa-cis-undecaprenyl phosphate = di-trans,octa-cis-undecaprenyl diphospho-N-acetyl-alpha-D-muramoyl-L-alanyl-D-glutamyl-meso-2,6-diaminopimeloyl-D-alanyl-D-alanine + UMP</text>
        <dbReference type="Rhea" id="RHEA:28386"/>
        <dbReference type="ChEBI" id="CHEBI:57865"/>
        <dbReference type="ChEBI" id="CHEBI:60392"/>
        <dbReference type="ChEBI" id="CHEBI:61386"/>
        <dbReference type="ChEBI" id="CHEBI:61387"/>
        <dbReference type="EC" id="2.7.8.13"/>
    </reaction>
</comment>
<dbReference type="HAMAP" id="MF_00038">
    <property type="entry name" value="MraY"/>
    <property type="match status" value="1"/>
</dbReference>
<dbReference type="NCBIfam" id="TIGR00445">
    <property type="entry name" value="mraY"/>
    <property type="match status" value="1"/>
</dbReference>
<feature type="transmembrane region" description="Helical" evidence="6">
    <location>
        <begin position="186"/>
        <end position="203"/>
    </location>
</feature>
<evidence type="ECO:0000313" key="10">
    <source>
        <dbReference type="Proteomes" id="UP000179106"/>
    </source>
</evidence>
<name>A0A1G2GRJ1_9BACT</name>
<sequence>MFPDITPNPINPLLFQTARIIFFVAISFFTALIITPFWFKFLEKARFKKQIREKSETPIFHKFHERKAGTPTAGGVIIWGTVLILALIFWFLDTFFDGPWKQLNFINRAETYLPIVALVIAGFLGLVDDWFGVRRLGGASGGGMKIRHKLVLYALIAAVGAWWFYFRLDWHVISVPFLGSFDIGLWYIPIFMFIIIASAFSANETDGLDGLLGGVCLFAVCSLITVAFILGRYDLAAFGAAIVGALLAFLWFNIYPAKFFMGDTGSMSLGIVIGVITMLTDTTFLLPFFAVIFVVESLSVIIQIVSKKLRGKKVFLSSPLHHHFEALGWPESQVTMRFWIVSAIFCALGLVVFFLSRLIAI</sequence>
<evidence type="ECO:0000256" key="5">
    <source>
        <dbReference type="ARBA" id="ARBA00023136"/>
    </source>
</evidence>
<organism evidence="9 10">
    <name type="scientific">Candidatus Ryanbacteria bacterium RIFCSPLOWO2_01_FULL_48_26</name>
    <dbReference type="NCBI Taxonomy" id="1802126"/>
    <lineage>
        <taxon>Bacteria</taxon>
        <taxon>Candidatus Ryaniibacteriota</taxon>
    </lineage>
</organism>
<keyword evidence="6 8" id="KW-0479">Metal-binding</keyword>
<feature type="transmembrane region" description="Helical" evidence="6">
    <location>
        <begin position="235"/>
        <end position="252"/>
    </location>
</feature>
<evidence type="ECO:0000256" key="4">
    <source>
        <dbReference type="ARBA" id="ARBA00022989"/>
    </source>
</evidence>
<comment type="subcellular location">
    <subcellularLocation>
        <location evidence="6">Cell membrane</location>
        <topology evidence="6">Multi-pass membrane protein</topology>
    </subcellularLocation>
    <subcellularLocation>
        <location evidence="1">Membrane</location>
        <topology evidence="1">Multi-pass membrane protein</topology>
    </subcellularLocation>
</comment>